<dbReference type="InterPro" id="IPR006634">
    <property type="entry name" value="TLC-dom"/>
</dbReference>
<comment type="pathway">
    <text evidence="2">Lipid metabolism; sphingolipid metabolism.</text>
</comment>
<keyword evidence="4 8" id="KW-0812">Transmembrane</keyword>
<dbReference type="GO" id="GO:0046513">
    <property type="term" value="P:ceramide biosynthetic process"/>
    <property type="evidence" value="ECO:0007669"/>
    <property type="project" value="InterPro"/>
</dbReference>
<feature type="transmembrane region" description="Helical" evidence="10">
    <location>
        <begin position="20"/>
        <end position="41"/>
    </location>
</feature>
<evidence type="ECO:0000256" key="7">
    <source>
        <dbReference type="ARBA" id="ARBA00049036"/>
    </source>
</evidence>
<comment type="subcellular location">
    <subcellularLocation>
        <location evidence="1">Membrane</location>
        <topology evidence="1">Multi-pass membrane protein</topology>
    </subcellularLocation>
</comment>
<evidence type="ECO:0000256" key="1">
    <source>
        <dbReference type="ARBA" id="ARBA00004141"/>
    </source>
</evidence>
<dbReference type="GO" id="GO:0016020">
    <property type="term" value="C:membrane"/>
    <property type="evidence" value="ECO:0007669"/>
    <property type="project" value="UniProtKB-SubCell"/>
</dbReference>
<keyword evidence="5 10" id="KW-1133">Transmembrane helix</keyword>
<dbReference type="OrthoDB" id="10611020at2759"/>
<proteinExistence type="predicted"/>
<evidence type="ECO:0000313" key="13">
    <source>
        <dbReference type="RefSeq" id="XP_010786144.1"/>
    </source>
</evidence>
<dbReference type="GeneID" id="104959935"/>
<evidence type="ECO:0000256" key="4">
    <source>
        <dbReference type="ARBA" id="ARBA00022692"/>
    </source>
</evidence>
<evidence type="ECO:0000256" key="10">
    <source>
        <dbReference type="SAM" id="Phobius"/>
    </source>
</evidence>
<feature type="domain" description="TLC" evidence="11">
    <location>
        <begin position="1"/>
        <end position="49"/>
    </location>
</feature>
<evidence type="ECO:0000256" key="2">
    <source>
        <dbReference type="ARBA" id="ARBA00004760"/>
    </source>
</evidence>
<comment type="pathway">
    <text evidence="3">Sphingolipid metabolism.</text>
</comment>
<dbReference type="RefSeq" id="XP_010786144.1">
    <property type="nucleotide sequence ID" value="XM_010787842.1"/>
</dbReference>
<keyword evidence="12" id="KW-1185">Reference proteome</keyword>
<dbReference type="Proteomes" id="UP000504611">
    <property type="component" value="Unplaced"/>
</dbReference>
<gene>
    <name evidence="13" type="primary">LOC104959935</name>
</gene>
<evidence type="ECO:0000256" key="6">
    <source>
        <dbReference type="ARBA" id="ARBA00023136"/>
    </source>
</evidence>
<feature type="non-terminal residue" evidence="13">
    <location>
        <position position="1"/>
    </location>
</feature>
<dbReference type="InterPro" id="IPR016439">
    <property type="entry name" value="Lag1/Lac1-like"/>
</dbReference>
<evidence type="ECO:0000256" key="3">
    <source>
        <dbReference type="ARBA" id="ARBA00004991"/>
    </source>
</evidence>
<dbReference type="UniPathway" id="UPA00222"/>
<name>A0A6I9P6F7_9TELE</name>
<reference evidence="13" key="1">
    <citation type="submission" date="2025-08" db="UniProtKB">
        <authorList>
            <consortium name="RefSeq"/>
        </authorList>
    </citation>
    <scope>IDENTIFICATION</scope>
    <source>
        <tissue evidence="13">Muscle</tissue>
    </source>
</reference>
<dbReference type="KEGG" id="ncc:104959935"/>
<evidence type="ECO:0000259" key="11">
    <source>
        <dbReference type="PROSITE" id="PS50922"/>
    </source>
</evidence>
<evidence type="ECO:0000256" key="5">
    <source>
        <dbReference type="ARBA" id="ARBA00022989"/>
    </source>
</evidence>
<dbReference type="AlphaFoldDB" id="A0A6I9P6F7"/>
<comment type="catalytic activity">
    <reaction evidence="7">
        <text>sphinganine + octadecanoyl-CoA = N-(octadecanoyl)-sphinganine + CoA + H(+)</text>
        <dbReference type="Rhea" id="RHEA:36547"/>
        <dbReference type="ChEBI" id="CHEBI:15378"/>
        <dbReference type="ChEBI" id="CHEBI:57287"/>
        <dbReference type="ChEBI" id="CHEBI:57394"/>
        <dbReference type="ChEBI" id="CHEBI:57817"/>
        <dbReference type="ChEBI" id="CHEBI:67033"/>
    </reaction>
    <physiologicalReaction direction="left-to-right" evidence="7">
        <dbReference type="Rhea" id="RHEA:36548"/>
    </physiologicalReaction>
</comment>
<organism evidence="12 13">
    <name type="scientific">Notothenia coriiceps</name>
    <name type="common">black rockcod</name>
    <dbReference type="NCBI Taxonomy" id="8208"/>
    <lineage>
        <taxon>Eukaryota</taxon>
        <taxon>Metazoa</taxon>
        <taxon>Chordata</taxon>
        <taxon>Craniata</taxon>
        <taxon>Vertebrata</taxon>
        <taxon>Euteleostomi</taxon>
        <taxon>Actinopterygii</taxon>
        <taxon>Neopterygii</taxon>
        <taxon>Teleostei</taxon>
        <taxon>Neoteleostei</taxon>
        <taxon>Acanthomorphata</taxon>
        <taxon>Eupercaria</taxon>
        <taxon>Perciformes</taxon>
        <taxon>Notothenioidei</taxon>
        <taxon>Nototheniidae</taxon>
        <taxon>Notothenia</taxon>
    </lineage>
</organism>
<protein>
    <submittedName>
        <fullName evidence="13">Ceramide synthase 2-like</fullName>
    </submittedName>
</protein>
<feature type="region of interest" description="Disordered" evidence="9">
    <location>
        <begin position="55"/>
        <end position="84"/>
    </location>
</feature>
<dbReference type="GO" id="GO:0050291">
    <property type="term" value="F:sphingosine N-acyltransferase activity"/>
    <property type="evidence" value="ECO:0007669"/>
    <property type="project" value="InterPro"/>
</dbReference>
<feature type="compositionally biased region" description="Acidic residues" evidence="9">
    <location>
        <begin position="59"/>
        <end position="78"/>
    </location>
</feature>
<evidence type="ECO:0000313" key="12">
    <source>
        <dbReference type="Proteomes" id="UP000504611"/>
    </source>
</evidence>
<accession>A0A6I9P6F7</accession>
<sequence length="115" mass="13532">VIHATLVLSMDFFQPFFGYYFFNALLLVLQALHVFWAYLILRMIWKFAFMGKVERDERSDEESEADDDEEDEQEEESSWDQRKGTMNSKLASLADNCVLNNLTNQRSISRLPKAR</sequence>
<evidence type="ECO:0000256" key="9">
    <source>
        <dbReference type="SAM" id="MobiDB-lite"/>
    </source>
</evidence>
<keyword evidence="6 8" id="KW-0472">Membrane</keyword>
<evidence type="ECO:0000256" key="8">
    <source>
        <dbReference type="PROSITE-ProRule" id="PRU00205"/>
    </source>
</evidence>
<dbReference type="PANTHER" id="PTHR12560">
    <property type="entry name" value="LONGEVITY ASSURANCE FACTOR 1 LAG1"/>
    <property type="match status" value="1"/>
</dbReference>
<dbReference type="PANTHER" id="PTHR12560:SF6">
    <property type="entry name" value="CERAMIDE SYNTHASE 4"/>
    <property type="match status" value="1"/>
</dbReference>
<dbReference type="PROSITE" id="PS50922">
    <property type="entry name" value="TLC"/>
    <property type="match status" value="1"/>
</dbReference>